<sequence length="337" mass="36083">MSSTSCGIATLIIAGVTNASFTMPMKYARRWAWENTWLVWTVFALVVLPLAAALVTIPNLWMVYRSASPNIILQICGFGAGWGVAQVFFGVAVDMIGITLAFSIVLGTSAAVGSLIPMVSLHRESLNSTAGYAVFGSIALILLGVMLCAAAGRMRERSNAQSTSSQKRISRGLLLAILCGLCASLMNFGVAFGTPLVEVARSFGASELNAINAVWFPLMLAGAVPNVVYCAWLMKRNRSGSKYRVGRSHWALAAMMAVLWFGSTLLYGLAASQLGAWGPILGWPLFMSLIVITATILGMFTGEWRDGGALPIRIQWTGVTVLVLAIFILAGSTRYLR</sequence>
<evidence type="ECO:0000256" key="2">
    <source>
        <dbReference type="ARBA" id="ARBA00022475"/>
    </source>
</evidence>
<evidence type="ECO:0000256" key="9">
    <source>
        <dbReference type="SAM" id="Phobius"/>
    </source>
</evidence>
<evidence type="ECO:0000256" key="5">
    <source>
        <dbReference type="ARBA" id="ARBA00022692"/>
    </source>
</evidence>
<feature type="transmembrane region" description="Helical" evidence="9">
    <location>
        <begin position="214"/>
        <end position="234"/>
    </location>
</feature>
<keyword evidence="3" id="KW-0997">Cell inner membrane</keyword>
<evidence type="ECO:0000313" key="10">
    <source>
        <dbReference type="EMBL" id="RSL18993.1"/>
    </source>
</evidence>
<feature type="transmembrane region" description="Helical" evidence="9">
    <location>
        <begin position="37"/>
        <end position="59"/>
    </location>
</feature>
<feature type="transmembrane region" description="Helical" evidence="9">
    <location>
        <begin position="250"/>
        <end position="269"/>
    </location>
</feature>
<feature type="transmembrane region" description="Helical" evidence="9">
    <location>
        <begin position="132"/>
        <end position="152"/>
    </location>
</feature>
<dbReference type="RefSeq" id="WP_125487263.1">
    <property type="nucleotide sequence ID" value="NZ_RSDW01000001.1"/>
</dbReference>
<evidence type="ECO:0000256" key="1">
    <source>
        <dbReference type="ARBA" id="ARBA00022448"/>
    </source>
</evidence>
<comment type="caution">
    <text evidence="10">The sequence shown here is derived from an EMBL/GenBank/DDBJ whole genome shotgun (WGS) entry which is preliminary data.</text>
</comment>
<name>A0A428MQJ7_9BACT</name>
<keyword evidence="11" id="KW-1185">Reference proteome</keyword>
<feature type="transmembrane region" description="Helical" evidence="9">
    <location>
        <begin position="6"/>
        <end position="25"/>
    </location>
</feature>
<feature type="transmembrane region" description="Helical" evidence="9">
    <location>
        <begin position="281"/>
        <end position="302"/>
    </location>
</feature>
<reference evidence="10 11" key="1">
    <citation type="submission" date="2018-12" db="EMBL/GenBank/DDBJ databases">
        <title>Sequencing of bacterial isolates from soil warming experiment in Harvard Forest, Massachusetts, USA.</title>
        <authorList>
            <person name="Deangelis K."/>
        </authorList>
    </citation>
    <scope>NUCLEOTIDE SEQUENCE [LARGE SCALE GENOMIC DNA]</scope>
    <source>
        <strain evidence="10 11">EB153</strain>
    </source>
</reference>
<dbReference type="AlphaFoldDB" id="A0A428MQJ7"/>
<proteinExistence type="predicted"/>
<feature type="transmembrane region" description="Helical" evidence="9">
    <location>
        <begin position="314"/>
        <end position="336"/>
    </location>
</feature>
<evidence type="ECO:0000256" key="7">
    <source>
        <dbReference type="ARBA" id="ARBA00022989"/>
    </source>
</evidence>
<dbReference type="GO" id="GO:0016020">
    <property type="term" value="C:membrane"/>
    <property type="evidence" value="ECO:0007669"/>
    <property type="project" value="InterPro"/>
</dbReference>
<feature type="transmembrane region" description="Helical" evidence="9">
    <location>
        <begin position="71"/>
        <end position="93"/>
    </location>
</feature>
<gene>
    <name evidence="10" type="ORF">EDE15_4604</name>
</gene>
<feature type="transmembrane region" description="Helical" evidence="9">
    <location>
        <begin position="173"/>
        <end position="194"/>
    </location>
</feature>
<keyword evidence="2" id="KW-1003">Cell membrane</keyword>
<keyword evidence="4" id="KW-0762">Sugar transport</keyword>
<keyword evidence="1" id="KW-0813">Transport</keyword>
<dbReference type="GO" id="GO:0015153">
    <property type="term" value="F:rhamnose transmembrane transporter activity"/>
    <property type="evidence" value="ECO:0007669"/>
    <property type="project" value="InterPro"/>
</dbReference>
<keyword evidence="5 9" id="KW-0812">Transmembrane</keyword>
<evidence type="ECO:0000313" key="11">
    <source>
        <dbReference type="Proteomes" id="UP000269669"/>
    </source>
</evidence>
<evidence type="ECO:0000256" key="6">
    <source>
        <dbReference type="ARBA" id="ARBA00022847"/>
    </source>
</evidence>
<accession>A0A428MQJ7</accession>
<protein>
    <submittedName>
        <fullName evidence="10">L-rhamnose-H+ transport protein</fullName>
    </submittedName>
</protein>
<dbReference type="OrthoDB" id="5241629at2"/>
<evidence type="ECO:0000256" key="3">
    <source>
        <dbReference type="ARBA" id="ARBA00022519"/>
    </source>
</evidence>
<evidence type="ECO:0000256" key="4">
    <source>
        <dbReference type="ARBA" id="ARBA00022597"/>
    </source>
</evidence>
<feature type="transmembrane region" description="Helical" evidence="9">
    <location>
        <begin position="100"/>
        <end position="120"/>
    </location>
</feature>
<dbReference type="Proteomes" id="UP000269669">
    <property type="component" value="Unassembled WGS sequence"/>
</dbReference>
<keyword evidence="8 9" id="KW-0472">Membrane</keyword>
<dbReference type="InterPro" id="IPR004673">
    <property type="entry name" value="L-rhamnose-proton_sym_RhaT"/>
</dbReference>
<keyword evidence="6" id="KW-0769">Symport</keyword>
<organism evidence="10 11">
    <name type="scientific">Edaphobacter aggregans</name>
    <dbReference type="NCBI Taxonomy" id="570835"/>
    <lineage>
        <taxon>Bacteria</taxon>
        <taxon>Pseudomonadati</taxon>
        <taxon>Acidobacteriota</taxon>
        <taxon>Terriglobia</taxon>
        <taxon>Terriglobales</taxon>
        <taxon>Acidobacteriaceae</taxon>
        <taxon>Edaphobacter</taxon>
    </lineage>
</organism>
<evidence type="ECO:0000256" key="8">
    <source>
        <dbReference type="ARBA" id="ARBA00023136"/>
    </source>
</evidence>
<dbReference type="Pfam" id="PF06379">
    <property type="entry name" value="RhaT"/>
    <property type="match status" value="1"/>
</dbReference>
<keyword evidence="7 9" id="KW-1133">Transmembrane helix</keyword>
<dbReference type="EMBL" id="RSDW01000001">
    <property type="protein sequence ID" value="RSL18993.1"/>
    <property type="molecule type" value="Genomic_DNA"/>
</dbReference>
<dbReference type="GO" id="GO:0015293">
    <property type="term" value="F:symporter activity"/>
    <property type="evidence" value="ECO:0007669"/>
    <property type="project" value="UniProtKB-KW"/>
</dbReference>